<comment type="caution">
    <text evidence="2">The sequence shown here is derived from an EMBL/GenBank/DDBJ whole genome shotgun (WGS) entry which is preliminary data.</text>
</comment>
<proteinExistence type="predicted"/>
<keyword evidence="3" id="KW-1185">Reference proteome</keyword>
<feature type="coiled-coil region" evidence="1">
    <location>
        <begin position="84"/>
        <end position="156"/>
    </location>
</feature>
<evidence type="ECO:0000313" key="2">
    <source>
        <dbReference type="EMBL" id="CAG9314916.1"/>
    </source>
</evidence>
<accession>A0AAU9IMC0</accession>
<organism evidence="2 3">
    <name type="scientific">Blepharisma stoltei</name>
    <dbReference type="NCBI Taxonomy" id="1481888"/>
    <lineage>
        <taxon>Eukaryota</taxon>
        <taxon>Sar</taxon>
        <taxon>Alveolata</taxon>
        <taxon>Ciliophora</taxon>
        <taxon>Postciliodesmatophora</taxon>
        <taxon>Heterotrichea</taxon>
        <taxon>Heterotrichida</taxon>
        <taxon>Blepharismidae</taxon>
        <taxon>Blepharisma</taxon>
    </lineage>
</organism>
<evidence type="ECO:0000256" key="1">
    <source>
        <dbReference type="SAM" id="Coils"/>
    </source>
</evidence>
<dbReference type="Proteomes" id="UP001162131">
    <property type="component" value="Unassembled WGS sequence"/>
</dbReference>
<evidence type="ECO:0000313" key="3">
    <source>
        <dbReference type="Proteomes" id="UP001162131"/>
    </source>
</evidence>
<dbReference type="AlphaFoldDB" id="A0AAU9IMC0"/>
<dbReference type="EMBL" id="CAJZBQ010000013">
    <property type="protein sequence ID" value="CAG9314916.1"/>
    <property type="molecule type" value="Genomic_DNA"/>
</dbReference>
<gene>
    <name evidence="2" type="ORF">BSTOLATCC_MIC12696</name>
</gene>
<protein>
    <submittedName>
        <fullName evidence="2">Uncharacterized protein</fullName>
    </submittedName>
</protein>
<sequence length="212" mass="24409">MSEFKIPSIPKLSIPSLSFTVDDVSPRSEDFRECPLINYPISFQAPISKEAPNKTTANFPLTSNFSKDIKNPLLSTENAFLQLIKHQSAEIDSLHAENNELKSKLSEAEAELKSLRRIKVLMREQERKISNLQTSLDLATEECNDLKMQLSQAHEEQIEWENSWENEANLIDLAEFYSDWPPRRIWKDPAPEINEKLENLKSKIKRIVSGKL</sequence>
<name>A0AAU9IMC0_9CILI</name>
<keyword evidence="1" id="KW-0175">Coiled coil</keyword>
<reference evidence="2" key="1">
    <citation type="submission" date="2021-09" db="EMBL/GenBank/DDBJ databases">
        <authorList>
            <consortium name="AG Swart"/>
            <person name="Singh M."/>
            <person name="Singh A."/>
            <person name="Seah K."/>
            <person name="Emmerich C."/>
        </authorList>
    </citation>
    <scope>NUCLEOTIDE SEQUENCE</scope>
    <source>
        <strain evidence="2">ATCC30299</strain>
    </source>
</reference>